<evidence type="ECO:0000313" key="1">
    <source>
        <dbReference type="EMBL" id="CAG8505520.1"/>
    </source>
</evidence>
<keyword evidence="2" id="KW-1185">Reference proteome</keyword>
<dbReference type="Proteomes" id="UP000789901">
    <property type="component" value="Unassembled WGS sequence"/>
</dbReference>
<evidence type="ECO:0000313" key="2">
    <source>
        <dbReference type="Proteomes" id="UP000789901"/>
    </source>
</evidence>
<comment type="caution">
    <text evidence="1">The sequence shown here is derived from an EMBL/GenBank/DDBJ whole genome shotgun (WGS) entry which is preliminary data.</text>
</comment>
<dbReference type="EMBL" id="CAJVQB010000754">
    <property type="protein sequence ID" value="CAG8505520.1"/>
    <property type="molecule type" value="Genomic_DNA"/>
</dbReference>
<gene>
    <name evidence="1" type="ORF">GMARGA_LOCUS2417</name>
</gene>
<reference evidence="1 2" key="1">
    <citation type="submission" date="2021-06" db="EMBL/GenBank/DDBJ databases">
        <authorList>
            <person name="Kallberg Y."/>
            <person name="Tangrot J."/>
            <person name="Rosling A."/>
        </authorList>
    </citation>
    <scope>NUCLEOTIDE SEQUENCE [LARGE SCALE GENOMIC DNA]</scope>
    <source>
        <strain evidence="1 2">120-4 pot B 10/14</strain>
    </source>
</reference>
<proteinExistence type="predicted"/>
<accession>A0ABM8W249</accession>
<protein>
    <submittedName>
        <fullName evidence="1">43804_t:CDS:1</fullName>
    </submittedName>
</protein>
<organism evidence="1 2">
    <name type="scientific">Gigaspora margarita</name>
    <dbReference type="NCBI Taxonomy" id="4874"/>
    <lineage>
        <taxon>Eukaryota</taxon>
        <taxon>Fungi</taxon>
        <taxon>Fungi incertae sedis</taxon>
        <taxon>Mucoromycota</taxon>
        <taxon>Glomeromycotina</taxon>
        <taxon>Glomeromycetes</taxon>
        <taxon>Diversisporales</taxon>
        <taxon>Gigasporaceae</taxon>
        <taxon>Gigaspora</taxon>
    </lineage>
</organism>
<sequence length="79" mass="9238">MVVIKEATWVRSTIRPYPPSIFTSPFLYRYCYDLQAGSPTFYKKSSKFCLGFTALNIRGLGQVVSQHMRFLRLDKLFYS</sequence>
<name>A0ABM8W249_GIGMA</name>